<proteinExistence type="predicted"/>
<feature type="region of interest" description="Disordered" evidence="1">
    <location>
        <begin position="1"/>
        <end position="33"/>
    </location>
</feature>
<dbReference type="EMBL" id="JAINVV010000003">
    <property type="protein sequence ID" value="MBY8821851.1"/>
    <property type="molecule type" value="Genomic_DNA"/>
</dbReference>
<evidence type="ECO:0000256" key="1">
    <source>
        <dbReference type="SAM" id="MobiDB-lite"/>
    </source>
</evidence>
<dbReference type="SUPFAM" id="SSF46785">
    <property type="entry name" value="Winged helix' DNA-binding domain"/>
    <property type="match status" value="1"/>
</dbReference>
<dbReference type="InterPro" id="IPR005471">
    <property type="entry name" value="Tscrpt_reg_IclR_N"/>
</dbReference>
<dbReference type="RefSeq" id="WP_222988929.1">
    <property type="nucleotide sequence ID" value="NZ_JAINVV010000003.1"/>
</dbReference>
<name>A0ABS7PKT2_9SPHN</name>
<dbReference type="Pfam" id="PF09339">
    <property type="entry name" value="HTH_IclR"/>
    <property type="match status" value="1"/>
</dbReference>
<dbReference type="InterPro" id="IPR036390">
    <property type="entry name" value="WH_DNA-bd_sf"/>
</dbReference>
<dbReference type="InterPro" id="IPR036388">
    <property type="entry name" value="WH-like_DNA-bd_sf"/>
</dbReference>
<keyword evidence="4" id="KW-1185">Reference proteome</keyword>
<organism evidence="3 4">
    <name type="scientific">Sphingomonas colocasiae</name>
    <dbReference type="NCBI Taxonomy" id="1848973"/>
    <lineage>
        <taxon>Bacteria</taxon>
        <taxon>Pseudomonadati</taxon>
        <taxon>Pseudomonadota</taxon>
        <taxon>Alphaproteobacteria</taxon>
        <taxon>Sphingomonadales</taxon>
        <taxon>Sphingomonadaceae</taxon>
        <taxon>Sphingomonas</taxon>
    </lineage>
</organism>
<evidence type="ECO:0000259" key="2">
    <source>
        <dbReference type="Pfam" id="PF09339"/>
    </source>
</evidence>
<comment type="caution">
    <text evidence="3">The sequence shown here is derived from an EMBL/GenBank/DDBJ whole genome shotgun (WGS) entry which is preliminary data.</text>
</comment>
<evidence type="ECO:0000313" key="3">
    <source>
        <dbReference type="EMBL" id="MBY8821851.1"/>
    </source>
</evidence>
<sequence length="164" mass="18689">MPRDEARANPASHVLQNDLRRAPGHGRGGHGRFAVERRPMNNTAMEASPFLRFALQIHRERQRRKLAFADYGSLFGEPAWDMLLCLFIAAERGRILTISEVAKSIDVPLNTALRYAEDLEARGLLRRARDTRDARRTLLYLSPEADEKMRAFLRRAEPMPPASP</sequence>
<protein>
    <submittedName>
        <fullName evidence="3">Helix-turn-helix domain-containing protein</fullName>
    </submittedName>
</protein>
<dbReference type="Proteomes" id="UP000706039">
    <property type="component" value="Unassembled WGS sequence"/>
</dbReference>
<dbReference type="Gene3D" id="1.10.10.10">
    <property type="entry name" value="Winged helix-like DNA-binding domain superfamily/Winged helix DNA-binding domain"/>
    <property type="match status" value="1"/>
</dbReference>
<accession>A0ABS7PKT2</accession>
<evidence type="ECO:0000313" key="4">
    <source>
        <dbReference type="Proteomes" id="UP000706039"/>
    </source>
</evidence>
<feature type="domain" description="HTH iclR-type" evidence="2">
    <location>
        <begin position="90"/>
        <end position="127"/>
    </location>
</feature>
<gene>
    <name evidence="3" type="ORF">K7G82_06085</name>
</gene>
<reference evidence="3 4" key="1">
    <citation type="submission" date="2021-08" db="EMBL/GenBank/DDBJ databases">
        <authorList>
            <person name="Tuo L."/>
        </authorList>
    </citation>
    <scope>NUCLEOTIDE SEQUENCE [LARGE SCALE GENOMIC DNA]</scope>
    <source>
        <strain evidence="3 4">JCM 31229</strain>
    </source>
</reference>